<dbReference type="PRINTS" id="PR00455">
    <property type="entry name" value="HTHTETR"/>
</dbReference>
<evidence type="ECO:0000256" key="1">
    <source>
        <dbReference type="ARBA" id="ARBA00023015"/>
    </source>
</evidence>
<evidence type="ECO:0000256" key="3">
    <source>
        <dbReference type="ARBA" id="ARBA00023163"/>
    </source>
</evidence>
<evidence type="ECO:0000256" key="4">
    <source>
        <dbReference type="PROSITE-ProRule" id="PRU00335"/>
    </source>
</evidence>
<dbReference type="RefSeq" id="WP_185066383.1">
    <property type="nucleotide sequence ID" value="NZ_BAABJP010000056.1"/>
</dbReference>
<proteinExistence type="predicted"/>
<keyword evidence="1" id="KW-0805">Transcription regulation</keyword>
<protein>
    <submittedName>
        <fullName evidence="7">TetR family transcriptional regulator</fullName>
    </submittedName>
</protein>
<comment type="caution">
    <text evidence="7">The sequence shown here is derived from an EMBL/GenBank/DDBJ whole genome shotgun (WGS) entry which is preliminary data.</text>
</comment>
<evidence type="ECO:0000256" key="5">
    <source>
        <dbReference type="SAM" id="MobiDB-lite"/>
    </source>
</evidence>
<organism evidence="7 8">
    <name type="scientific">Pseudonocardia eucalypti</name>
    <dbReference type="NCBI Taxonomy" id="648755"/>
    <lineage>
        <taxon>Bacteria</taxon>
        <taxon>Bacillati</taxon>
        <taxon>Actinomycetota</taxon>
        <taxon>Actinomycetes</taxon>
        <taxon>Pseudonocardiales</taxon>
        <taxon>Pseudonocardiaceae</taxon>
        <taxon>Pseudonocardia</taxon>
    </lineage>
</organism>
<reference evidence="8" key="1">
    <citation type="journal article" date="2019" name="Int. J. Syst. Evol. Microbiol.">
        <title>The Global Catalogue of Microorganisms (GCM) 10K type strain sequencing project: providing services to taxonomists for standard genome sequencing and annotation.</title>
        <authorList>
            <consortium name="The Broad Institute Genomics Platform"/>
            <consortium name="The Broad Institute Genome Sequencing Center for Infectious Disease"/>
            <person name="Wu L."/>
            <person name="Ma J."/>
        </authorList>
    </citation>
    <scope>NUCLEOTIDE SEQUENCE [LARGE SCALE GENOMIC DNA]</scope>
    <source>
        <strain evidence="8">JCM 18303</strain>
    </source>
</reference>
<feature type="region of interest" description="Disordered" evidence="5">
    <location>
        <begin position="1"/>
        <end position="22"/>
    </location>
</feature>
<dbReference type="PROSITE" id="PS50977">
    <property type="entry name" value="HTH_TETR_2"/>
    <property type="match status" value="1"/>
</dbReference>
<dbReference type="EMBL" id="BAABJP010000056">
    <property type="protein sequence ID" value="GAA5173576.1"/>
    <property type="molecule type" value="Genomic_DNA"/>
</dbReference>
<dbReference type="Pfam" id="PF00440">
    <property type="entry name" value="TetR_N"/>
    <property type="match status" value="1"/>
</dbReference>
<accession>A0ABP9R9T4</accession>
<feature type="domain" description="HTH tetR-type" evidence="6">
    <location>
        <begin position="22"/>
        <end position="82"/>
    </location>
</feature>
<evidence type="ECO:0000313" key="7">
    <source>
        <dbReference type="EMBL" id="GAA5173576.1"/>
    </source>
</evidence>
<dbReference type="SUPFAM" id="SSF46689">
    <property type="entry name" value="Homeodomain-like"/>
    <property type="match status" value="1"/>
</dbReference>
<dbReference type="SUPFAM" id="SSF48498">
    <property type="entry name" value="Tetracyclin repressor-like, C-terminal domain"/>
    <property type="match status" value="1"/>
</dbReference>
<dbReference type="Proteomes" id="UP001428817">
    <property type="component" value="Unassembled WGS sequence"/>
</dbReference>
<dbReference type="PANTHER" id="PTHR47506:SF6">
    <property type="entry name" value="HTH-TYPE TRANSCRIPTIONAL REPRESSOR NEMR"/>
    <property type="match status" value="1"/>
</dbReference>
<evidence type="ECO:0000313" key="8">
    <source>
        <dbReference type="Proteomes" id="UP001428817"/>
    </source>
</evidence>
<keyword evidence="2 4" id="KW-0238">DNA-binding</keyword>
<keyword evidence="3" id="KW-0804">Transcription</keyword>
<name>A0ABP9R9T4_9PSEU</name>
<evidence type="ECO:0000259" key="6">
    <source>
        <dbReference type="PROSITE" id="PS50977"/>
    </source>
</evidence>
<dbReference type="Gene3D" id="1.10.357.10">
    <property type="entry name" value="Tetracycline Repressor, domain 2"/>
    <property type="match status" value="1"/>
</dbReference>
<sequence>MSTESTTEAPAGRARAQARDGADTRTRLLEGALETLRDRGIAGASARVIASAAGVNQALIFYHFGSVGELLTEACAHGSRERAAVYAAEFSSADSLSDLLELGVRIHKRERAEGNVIMLAQMLAGAQAEPKLAEASAAALSMWVSQLEGVLERALSGSVFAECLDVPGLARALAAAFVGFGLYDAADHEAAEQALAAMGRLGALIEMVDDLGPMAQTILRAKLRKAAGADSVVG</sequence>
<keyword evidence="8" id="KW-1185">Reference proteome</keyword>
<dbReference type="InterPro" id="IPR036271">
    <property type="entry name" value="Tet_transcr_reg_TetR-rel_C_sf"/>
</dbReference>
<dbReference type="PANTHER" id="PTHR47506">
    <property type="entry name" value="TRANSCRIPTIONAL REGULATORY PROTEIN"/>
    <property type="match status" value="1"/>
</dbReference>
<evidence type="ECO:0000256" key="2">
    <source>
        <dbReference type="ARBA" id="ARBA00023125"/>
    </source>
</evidence>
<gene>
    <name evidence="7" type="ORF">GCM10023321_75490</name>
</gene>
<dbReference type="InterPro" id="IPR001647">
    <property type="entry name" value="HTH_TetR"/>
</dbReference>
<feature type="DNA-binding region" description="H-T-H motif" evidence="4">
    <location>
        <begin position="45"/>
        <end position="64"/>
    </location>
</feature>
<dbReference type="InterPro" id="IPR009057">
    <property type="entry name" value="Homeodomain-like_sf"/>
</dbReference>